<dbReference type="AlphaFoldDB" id="A0A8X6MVY7"/>
<keyword evidence="2" id="KW-1185">Reference proteome</keyword>
<proteinExistence type="predicted"/>
<evidence type="ECO:0000313" key="2">
    <source>
        <dbReference type="Proteomes" id="UP000887013"/>
    </source>
</evidence>
<accession>A0A8X6MVY7</accession>
<gene>
    <name evidence="1" type="ORF">NPIL_702651</name>
</gene>
<dbReference type="EMBL" id="BMAW01097646">
    <property type="protein sequence ID" value="GFS80764.1"/>
    <property type="molecule type" value="Genomic_DNA"/>
</dbReference>
<evidence type="ECO:0000313" key="1">
    <source>
        <dbReference type="EMBL" id="GFS80764.1"/>
    </source>
</evidence>
<sequence length="95" mass="10575">MIPGAGDTHPSVSPAYPCRWKPGVFRQKRSGRPYRTSGLSPLHVMASCRSVTRAGCGQPCPVLPPPTHQVGVELDFFYRLLFMLPGWGCRKQETY</sequence>
<name>A0A8X6MVY7_NEPPI</name>
<comment type="caution">
    <text evidence="1">The sequence shown here is derived from an EMBL/GenBank/DDBJ whole genome shotgun (WGS) entry which is preliminary data.</text>
</comment>
<protein>
    <submittedName>
        <fullName evidence="1">Uncharacterized protein</fullName>
    </submittedName>
</protein>
<organism evidence="1 2">
    <name type="scientific">Nephila pilipes</name>
    <name type="common">Giant wood spider</name>
    <name type="synonym">Nephila maculata</name>
    <dbReference type="NCBI Taxonomy" id="299642"/>
    <lineage>
        <taxon>Eukaryota</taxon>
        <taxon>Metazoa</taxon>
        <taxon>Ecdysozoa</taxon>
        <taxon>Arthropoda</taxon>
        <taxon>Chelicerata</taxon>
        <taxon>Arachnida</taxon>
        <taxon>Araneae</taxon>
        <taxon>Araneomorphae</taxon>
        <taxon>Entelegynae</taxon>
        <taxon>Araneoidea</taxon>
        <taxon>Nephilidae</taxon>
        <taxon>Nephila</taxon>
    </lineage>
</organism>
<reference evidence="1" key="1">
    <citation type="submission" date="2020-08" db="EMBL/GenBank/DDBJ databases">
        <title>Multicomponent nature underlies the extraordinary mechanical properties of spider dragline silk.</title>
        <authorList>
            <person name="Kono N."/>
            <person name="Nakamura H."/>
            <person name="Mori M."/>
            <person name="Yoshida Y."/>
            <person name="Ohtoshi R."/>
            <person name="Malay A.D."/>
            <person name="Moran D.A.P."/>
            <person name="Tomita M."/>
            <person name="Numata K."/>
            <person name="Arakawa K."/>
        </authorList>
    </citation>
    <scope>NUCLEOTIDE SEQUENCE</scope>
</reference>
<dbReference type="Proteomes" id="UP000887013">
    <property type="component" value="Unassembled WGS sequence"/>
</dbReference>